<gene>
    <name evidence="2" type="ORF">H4219_006314</name>
</gene>
<dbReference type="OrthoDB" id="5741157at2759"/>
<comment type="caution">
    <text evidence="2">The sequence shown here is derived from an EMBL/GenBank/DDBJ whole genome shotgun (WGS) entry which is preliminary data.</text>
</comment>
<dbReference type="EMBL" id="JANBPU010000658">
    <property type="protein sequence ID" value="KAJ1909947.1"/>
    <property type="molecule type" value="Genomic_DNA"/>
</dbReference>
<reference evidence="2" key="1">
    <citation type="submission" date="2022-07" db="EMBL/GenBank/DDBJ databases">
        <title>Phylogenomic reconstructions and comparative analyses of Kickxellomycotina fungi.</title>
        <authorList>
            <person name="Reynolds N.K."/>
            <person name="Stajich J.E."/>
            <person name="Barry K."/>
            <person name="Grigoriev I.V."/>
            <person name="Crous P."/>
            <person name="Smith M.E."/>
        </authorList>
    </citation>
    <scope>NUCLEOTIDE SEQUENCE</scope>
    <source>
        <strain evidence="2">NBRC 100468</strain>
    </source>
</reference>
<dbReference type="AlphaFoldDB" id="A0A9W8DJ15"/>
<evidence type="ECO:0008006" key="4">
    <source>
        <dbReference type="Google" id="ProtNLM"/>
    </source>
</evidence>
<organism evidence="2 3">
    <name type="scientific">Mycoemilia scoparia</name>
    <dbReference type="NCBI Taxonomy" id="417184"/>
    <lineage>
        <taxon>Eukaryota</taxon>
        <taxon>Fungi</taxon>
        <taxon>Fungi incertae sedis</taxon>
        <taxon>Zoopagomycota</taxon>
        <taxon>Kickxellomycotina</taxon>
        <taxon>Kickxellomycetes</taxon>
        <taxon>Kickxellales</taxon>
        <taxon>Kickxellaceae</taxon>
        <taxon>Mycoemilia</taxon>
    </lineage>
</organism>
<evidence type="ECO:0000313" key="3">
    <source>
        <dbReference type="Proteomes" id="UP001150538"/>
    </source>
</evidence>
<evidence type="ECO:0000313" key="2">
    <source>
        <dbReference type="EMBL" id="KAJ1909947.1"/>
    </source>
</evidence>
<proteinExistence type="predicted"/>
<name>A0A9W8DJ15_9FUNG</name>
<feature type="region of interest" description="Disordered" evidence="1">
    <location>
        <begin position="55"/>
        <end position="129"/>
    </location>
</feature>
<feature type="compositionally biased region" description="Basic and acidic residues" evidence="1">
    <location>
        <begin position="113"/>
        <end position="127"/>
    </location>
</feature>
<evidence type="ECO:0000256" key="1">
    <source>
        <dbReference type="SAM" id="MobiDB-lite"/>
    </source>
</evidence>
<protein>
    <recommendedName>
        <fullName evidence="4">Retrotransposon gag domain-containing protein</fullName>
    </recommendedName>
</protein>
<accession>A0A9W8DJ15</accession>
<keyword evidence="3" id="KW-1185">Reference proteome</keyword>
<sequence length="279" mass="32510">MSTNQNAQEPTLAMIMAKLEAMDQKLDATNSDLQAFKQKTAEDLERQERRINELASHQRAFPSQEWSYQTPAPNRGNIPTAEMTRARTEERPPVFNLPDDPFGRNVTTSKPPRKPEELPYYHKEQTNEKNAYSDAEEFLNAFERAMEADNISLDLYGPKWLLVRLRVREGNTFLDQCVDRKLPTQWSLIRKTFLHVFAPKLNTHVFMEKLQRLKLSPKDDIIAFTNTFDDLRKKAGQEPNVMFVQDTFIQALPQKFQMLLLSDSQYKDNMGLRKLMTHT</sequence>
<dbReference type="Proteomes" id="UP001150538">
    <property type="component" value="Unassembled WGS sequence"/>
</dbReference>